<gene>
    <name evidence="3" type="ORF">ACFQ4O_02120</name>
</gene>
<accession>A0ABW3Z3M3</accession>
<evidence type="ECO:0000313" key="3">
    <source>
        <dbReference type="EMBL" id="MFD1330788.1"/>
    </source>
</evidence>
<dbReference type="Proteomes" id="UP001597171">
    <property type="component" value="Unassembled WGS sequence"/>
</dbReference>
<sequence>MSKHPHVAAANRYAKDVVAGKIPACRWVRLACQRHLDDLAKSKDRAYPYRFDPDAAEKWCRFIEMMPHTKGRWAAKSEKLKLEPWQAFKTACIFGWLRKSDGFRRFRKALILEPRKNGKSAWAASVGLGMLTIDKEYGAEVYSGATTEKQAWEVFRPARLMAAKTPALQSHYGITVNASNLHILANGSRFEPVIGTPGDGSSPSCAIVDEYHEHDTDALVSTMETGMGARDQALLLIITTAGSNIAGPCYQMVLEARLMLDGVTDDPELFALMYGVDAARGKPGDDDYEPADDWTKPETLRKANPNFGVSVKGDWLEKQQRDAIANARKASAFRTKHLNEWVFAREAYFNVAKWMAAAQPGLKLEDYAGMSCWVGVDLASKIDIAAVTYLRRPAMTL</sequence>
<reference evidence="4" key="1">
    <citation type="journal article" date="2019" name="Int. J. Syst. Evol. Microbiol.">
        <title>The Global Catalogue of Microorganisms (GCM) 10K type strain sequencing project: providing services to taxonomists for standard genome sequencing and annotation.</title>
        <authorList>
            <consortium name="The Broad Institute Genomics Platform"/>
            <consortium name="The Broad Institute Genome Sequencing Center for Infectious Disease"/>
            <person name="Wu L."/>
            <person name="Ma J."/>
        </authorList>
    </citation>
    <scope>NUCLEOTIDE SEQUENCE [LARGE SCALE GENOMIC DNA]</scope>
    <source>
        <strain evidence="4">CCUG 61696</strain>
    </source>
</reference>
<feature type="domain" description="Terminase large subunit-like ATPase" evidence="1">
    <location>
        <begin position="84"/>
        <end position="252"/>
    </location>
</feature>
<dbReference type="PANTHER" id="PTHR41287">
    <property type="match status" value="1"/>
</dbReference>
<name>A0ABW3Z3M3_9HYPH</name>
<evidence type="ECO:0000259" key="1">
    <source>
        <dbReference type="Pfam" id="PF03354"/>
    </source>
</evidence>
<dbReference type="InterPro" id="IPR046462">
    <property type="entry name" value="TerL_nuclease"/>
</dbReference>
<dbReference type="PANTHER" id="PTHR41287:SF1">
    <property type="entry name" value="PROTEIN YMFN"/>
    <property type="match status" value="1"/>
</dbReference>
<proteinExistence type="predicted"/>
<dbReference type="Gene3D" id="3.40.50.300">
    <property type="entry name" value="P-loop containing nucleotide triphosphate hydrolases"/>
    <property type="match status" value="1"/>
</dbReference>
<organism evidence="3 4">
    <name type="scientific">Methylopila musalis</name>
    <dbReference type="NCBI Taxonomy" id="1134781"/>
    <lineage>
        <taxon>Bacteria</taxon>
        <taxon>Pseudomonadati</taxon>
        <taxon>Pseudomonadota</taxon>
        <taxon>Alphaproteobacteria</taxon>
        <taxon>Hyphomicrobiales</taxon>
        <taxon>Methylopilaceae</taxon>
        <taxon>Methylopila</taxon>
    </lineage>
</organism>
<evidence type="ECO:0000313" key="4">
    <source>
        <dbReference type="Proteomes" id="UP001597171"/>
    </source>
</evidence>
<dbReference type="Pfam" id="PF03354">
    <property type="entry name" value="TerL_ATPase"/>
    <property type="match status" value="1"/>
</dbReference>
<dbReference type="EMBL" id="JBHTMX010000006">
    <property type="protein sequence ID" value="MFD1330788.1"/>
    <property type="molecule type" value="Genomic_DNA"/>
</dbReference>
<dbReference type="InterPro" id="IPR046461">
    <property type="entry name" value="TerL_ATPase"/>
</dbReference>
<dbReference type="InterPro" id="IPR027417">
    <property type="entry name" value="P-loop_NTPase"/>
</dbReference>
<dbReference type="InterPro" id="IPR005021">
    <property type="entry name" value="Terminase_largesu-like"/>
</dbReference>
<comment type="caution">
    <text evidence="3">The sequence shown here is derived from an EMBL/GenBank/DDBJ whole genome shotgun (WGS) entry which is preliminary data.</text>
</comment>
<feature type="domain" description="Terminase large subunit-like endonuclease" evidence="2">
    <location>
        <begin position="297"/>
        <end position="388"/>
    </location>
</feature>
<dbReference type="RefSeq" id="WP_378773983.1">
    <property type="nucleotide sequence ID" value="NZ_JBHTMX010000006.1"/>
</dbReference>
<dbReference type="Pfam" id="PF20441">
    <property type="entry name" value="TerL_nuclease"/>
    <property type="match status" value="1"/>
</dbReference>
<keyword evidence="4" id="KW-1185">Reference proteome</keyword>
<evidence type="ECO:0000259" key="2">
    <source>
        <dbReference type="Pfam" id="PF20441"/>
    </source>
</evidence>
<protein>
    <submittedName>
        <fullName evidence="3">Terminase large subunit</fullName>
    </submittedName>
</protein>